<comment type="subunit">
    <text evidence="9">Homodimer.</text>
</comment>
<dbReference type="Proteomes" id="UP000553343">
    <property type="component" value="Unassembled WGS sequence"/>
</dbReference>
<name>A0A850SYS1_9BACT</name>
<feature type="active site" description="Proton acceptor" evidence="9">
    <location>
        <position position="226"/>
    </location>
</feature>
<evidence type="ECO:0000256" key="1">
    <source>
        <dbReference type="ARBA" id="ARBA00005196"/>
    </source>
</evidence>
<keyword evidence="12" id="KW-1185">Reference proteome</keyword>
<evidence type="ECO:0000256" key="6">
    <source>
        <dbReference type="ARBA" id="ARBA00023154"/>
    </source>
</evidence>
<evidence type="ECO:0000256" key="8">
    <source>
        <dbReference type="ARBA" id="ARBA00051712"/>
    </source>
</evidence>
<dbReference type="AlphaFoldDB" id="A0A850SYS1"/>
<dbReference type="InterPro" id="IPR001653">
    <property type="entry name" value="DAP_epimerase_DapF"/>
</dbReference>
<feature type="binding site" evidence="9">
    <location>
        <begin position="77"/>
        <end position="78"/>
    </location>
    <ligand>
        <name>substrate</name>
    </ligand>
</feature>
<feature type="binding site" evidence="9">
    <location>
        <begin position="227"/>
        <end position="228"/>
    </location>
    <ligand>
        <name>substrate</name>
    </ligand>
</feature>
<feature type="binding site" evidence="9">
    <location>
        <position position="13"/>
    </location>
    <ligand>
        <name>substrate</name>
    </ligand>
</feature>
<comment type="catalytic activity">
    <reaction evidence="8 9">
        <text>(2S,6S)-2,6-diaminopimelate = meso-2,6-diaminopimelate</text>
        <dbReference type="Rhea" id="RHEA:15393"/>
        <dbReference type="ChEBI" id="CHEBI:57609"/>
        <dbReference type="ChEBI" id="CHEBI:57791"/>
        <dbReference type="EC" id="5.1.1.7"/>
    </reaction>
</comment>
<comment type="subcellular location">
    <subcellularLocation>
        <location evidence="9">Cytoplasm</location>
    </subcellularLocation>
</comment>
<keyword evidence="5 9" id="KW-0028">Amino-acid biosynthesis</keyword>
<evidence type="ECO:0000256" key="9">
    <source>
        <dbReference type="HAMAP-Rule" id="MF_00197"/>
    </source>
</evidence>
<comment type="caution">
    <text evidence="11">The sequence shown here is derived from an EMBL/GenBank/DDBJ whole genome shotgun (WGS) entry which is preliminary data.</text>
</comment>
<feature type="binding site" evidence="9">
    <location>
        <position position="166"/>
    </location>
    <ligand>
        <name>substrate</name>
    </ligand>
</feature>
<dbReference type="EC" id="5.1.1.7" evidence="3 9"/>
<dbReference type="SUPFAM" id="SSF54506">
    <property type="entry name" value="Diaminopimelate epimerase-like"/>
    <property type="match status" value="2"/>
</dbReference>
<feature type="active site" description="Proton donor" evidence="9">
    <location>
        <position position="76"/>
    </location>
</feature>
<comment type="function">
    <text evidence="9">Catalyzes the stereoinversion of LL-2,6-diaminopimelate (L,L-DAP) to meso-diaminopimelate (meso-DAP), a precursor of L-lysine and an essential component of the bacterial peptidoglycan.</text>
</comment>
<organism evidence="11 12">
    <name type="scientific">Desulfobacter latus</name>
    <dbReference type="NCBI Taxonomy" id="2292"/>
    <lineage>
        <taxon>Bacteria</taxon>
        <taxon>Pseudomonadati</taxon>
        <taxon>Thermodesulfobacteriota</taxon>
        <taxon>Desulfobacteria</taxon>
        <taxon>Desulfobacterales</taxon>
        <taxon>Desulfobacteraceae</taxon>
        <taxon>Desulfobacter</taxon>
    </lineage>
</organism>
<dbReference type="FunFam" id="3.10.310.10:FF:000004">
    <property type="entry name" value="Diaminopimelate epimerase"/>
    <property type="match status" value="1"/>
</dbReference>
<feature type="site" description="Could be important to modulate the pK values of the two catalytic cysteine residues" evidence="9">
    <location>
        <position position="168"/>
    </location>
</feature>
<reference evidence="11 12" key="1">
    <citation type="submission" date="2020-06" db="EMBL/GenBank/DDBJ databases">
        <title>High-quality draft genome of sulfate reducer Desulfobacter latus type strain AcrS2 isolated from marine sediment.</title>
        <authorList>
            <person name="Hoppe M."/>
            <person name="Larsen C.K."/>
            <person name="Marshall I.P.G."/>
            <person name="Schramm A."/>
            <person name="Marietou A.G."/>
        </authorList>
    </citation>
    <scope>NUCLEOTIDE SEQUENCE [LARGE SCALE GENOMIC DNA]</scope>
    <source>
        <strain evidence="11 12">AcRS2</strain>
    </source>
</reference>
<evidence type="ECO:0000256" key="10">
    <source>
        <dbReference type="PROSITE-ProRule" id="PRU10125"/>
    </source>
</evidence>
<comment type="pathway">
    <text evidence="1 9">Amino-acid biosynthesis; L-lysine biosynthesis via DAP pathway; DL-2,6-diaminopimelate from LL-2,6-diaminopimelate: step 1/1.</text>
</comment>
<evidence type="ECO:0000256" key="4">
    <source>
        <dbReference type="ARBA" id="ARBA00022490"/>
    </source>
</evidence>
<evidence type="ECO:0000256" key="2">
    <source>
        <dbReference type="ARBA" id="ARBA00010219"/>
    </source>
</evidence>
<feature type="binding site" evidence="9">
    <location>
        <position position="199"/>
    </location>
    <ligand>
        <name>substrate</name>
    </ligand>
</feature>
<feature type="active site" evidence="10">
    <location>
        <position position="76"/>
    </location>
</feature>
<sequence>MHMDFWKMHGLGNDFIMLDDRDKTIAGHTDYSDLAVDVCHRRFGIGADGIILARHSDTHDIRFVIINSDGSEPEMCGNGMRCFAKYLYENNILVKEEMTVQTLAGTVVPRIEKKQRGQVVSVCVDMGVPTLVPEQIPFVHDGDRALGEPIETEQGIMSVSCVSMGNPHAVIFVPDLSVVDIETIGPLVENHPRFPEKTNVEFIEVLSHTALKMRVWERGAGVTLACGTGACAAVAAAHLTERAGRQVRVHLDGGDLDISWDESCGHMFKTGPAQTVFKGTVEI</sequence>
<dbReference type="Pfam" id="PF01678">
    <property type="entry name" value="DAP_epimerase"/>
    <property type="match status" value="2"/>
</dbReference>
<evidence type="ECO:0000313" key="12">
    <source>
        <dbReference type="Proteomes" id="UP000553343"/>
    </source>
</evidence>
<comment type="similarity">
    <text evidence="2 9">Belongs to the diaminopimelate epimerase family.</text>
</comment>
<dbReference type="PANTHER" id="PTHR31689:SF0">
    <property type="entry name" value="DIAMINOPIMELATE EPIMERASE"/>
    <property type="match status" value="1"/>
</dbReference>
<dbReference type="GO" id="GO:0009089">
    <property type="term" value="P:lysine biosynthetic process via diaminopimelate"/>
    <property type="evidence" value="ECO:0007669"/>
    <property type="project" value="UniProtKB-UniRule"/>
</dbReference>
<keyword evidence="7 9" id="KW-0413">Isomerase</keyword>
<accession>A0A850SYS1</accession>
<feature type="binding site" evidence="9">
    <location>
        <begin position="217"/>
        <end position="218"/>
    </location>
    <ligand>
        <name>substrate</name>
    </ligand>
</feature>
<evidence type="ECO:0000256" key="7">
    <source>
        <dbReference type="ARBA" id="ARBA00023235"/>
    </source>
</evidence>
<feature type="binding site" evidence="9">
    <location>
        <position position="67"/>
    </location>
    <ligand>
        <name>substrate</name>
    </ligand>
</feature>
<evidence type="ECO:0000256" key="3">
    <source>
        <dbReference type="ARBA" id="ARBA00013080"/>
    </source>
</evidence>
<keyword evidence="6 9" id="KW-0457">Lysine biosynthesis</keyword>
<feature type="site" description="Could be important to modulate the pK values of the two catalytic cysteine residues" evidence="9">
    <location>
        <position position="217"/>
    </location>
</feature>
<dbReference type="InterPro" id="IPR018510">
    <property type="entry name" value="DAP_epimerase_AS"/>
</dbReference>
<dbReference type="Gene3D" id="3.10.310.10">
    <property type="entry name" value="Diaminopimelate Epimerase, Chain A, domain 1"/>
    <property type="match status" value="2"/>
</dbReference>
<gene>
    <name evidence="9" type="primary">dapF</name>
    <name evidence="11" type="ORF">HXW94_15935</name>
</gene>
<dbReference type="HAMAP" id="MF_00197">
    <property type="entry name" value="DAP_epimerase"/>
    <property type="match status" value="1"/>
</dbReference>
<dbReference type="UniPathway" id="UPA00034">
    <property type="reaction ID" value="UER00025"/>
</dbReference>
<dbReference type="GO" id="GO:0008837">
    <property type="term" value="F:diaminopimelate epimerase activity"/>
    <property type="evidence" value="ECO:0007669"/>
    <property type="project" value="UniProtKB-UniRule"/>
</dbReference>
<comment type="caution">
    <text evidence="9">Lacks conserved residue(s) required for the propagation of feature annotation.</text>
</comment>
<dbReference type="GO" id="GO:0005829">
    <property type="term" value="C:cytosol"/>
    <property type="evidence" value="ECO:0007669"/>
    <property type="project" value="TreeGrafter"/>
</dbReference>
<evidence type="ECO:0000256" key="5">
    <source>
        <dbReference type="ARBA" id="ARBA00022605"/>
    </source>
</evidence>
<dbReference type="PANTHER" id="PTHR31689">
    <property type="entry name" value="DIAMINOPIMELATE EPIMERASE, CHLOROPLASTIC"/>
    <property type="match status" value="1"/>
</dbReference>
<dbReference type="PROSITE" id="PS01326">
    <property type="entry name" value="DAP_EPIMERASE"/>
    <property type="match status" value="1"/>
</dbReference>
<proteinExistence type="inferred from homology"/>
<dbReference type="NCBIfam" id="TIGR00652">
    <property type="entry name" value="DapF"/>
    <property type="match status" value="1"/>
</dbReference>
<evidence type="ECO:0000313" key="11">
    <source>
        <dbReference type="EMBL" id="NWH06454.1"/>
    </source>
</evidence>
<protein>
    <recommendedName>
        <fullName evidence="3 9">Diaminopimelate epimerase</fullName>
        <shortName evidence="9">DAP epimerase</shortName>
        <ecNumber evidence="3 9">5.1.1.7</ecNumber>
    </recommendedName>
    <alternativeName>
        <fullName evidence="9">PLP-independent amino acid racemase</fullName>
    </alternativeName>
</protein>
<dbReference type="EMBL" id="JACADJ010000077">
    <property type="protein sequence ID" value="NWH06454.1"/>
    <property type="molecule type" value="Genomic_DNA"/>
</dbReference>
<keyword evidence="4 9" id="KW-0963">Cytoplasm</keyword>